<accession>A0ABP6K4E4</accession>
<proteinExistence type="predicted"/>
<evidence type="ECO:0008006" key="5">
    <source>
        <dbReference type="Google" id="ProtNLM"/>
    </source>
</evidence>
<evidence type="ECO:0000313" key="3">
    <source>
        <dbReference type="EMBL" id="GAA2959080.1"/>
    </source>
</evidence>
<sequence>MSRSLRRGALAATAIVFSIASLAACGAGNDAQSLQIRPDNASTAVDDIKIQNAAIVTQPKPDAEGPAVVTATLFNNGTKAETLESVKLPGASGEVKLKPAKGAGPVSVPAGGSLVLGGEGNASAVIENGREAVENGGAQPVVFEFSETGAVELRALVFPATHYFKDFGPSELPKPPVTTATASPSGTPTGTPETAGGAAGATASSTPQNGASGEAADDDADDDAEGHGAEH</sequence>
<feature type="region of interest" description="Disordered" evidence="1">
    <location>
        <begin position="167"/>
        <end position="231"/>
    </location>
</feature>
<dbReference type="PROSITE" id="PS51257">
    <property type="entry name" value="PROKAR_LIPOPROTEIN"/>
    <property type="match status" value="1"/>
</dbReference>
<dbReference type="EMBL" id="BAAAUD010000049">
    <property type="protein sequence ID" value="GAA2959080.1"/>
    <property type="molecule type" value="Genomic_DNA"/>
</dbReference>
<reference evidence="4" key="1">
    <citation type="journal article" date="2019" name="Int. J. Syst. Evol. Microbiol.">
        <title>The Global Catalogue of Microorganisms (GCM) 10K type strain sequencing project: providing services to taxonomists for standard genome sequencing and annotation.</title>
        <authorList>
            <consortium name="The Broad Institute Genomics Platform"/>
            <consortium name="The Broad Institute Genome Sequencing Center for Infectious Disease"/>
            <person name="Wu L."/>
            <person name="Ma J."/>
        </authorList>
    </citation>
    <scope>NUCLEOTIDE SEQUENCE [LARGE SCALE GENOMIC DNA]</scope>
    <source>
        <strain evidence="4">JCM 9088</strain>
    </source>
</reference>
<evidence type="ECO:0000313" key="4">
    <source>
        <dbReference type="Proteomes" id="UP001500403"/>
    </source>
</evidence>
<keyword evidence="4" id="KW-1185">Reference proteome</keyword>
<evidence type="ECO:0000256" key="2">
    <source>
        <dbReference type="SAM" id="SignalP"/>
    </source>
</evidence>
<organism evidence="3 4">
    <name type="scientific">Streptomyces enissocaesilis</name>
    <dbReference type="NCBI Taxonomy" id="332589"/>
    <lineage>
        <taxon>Bacteria</taxon>
        <taxon>Bacillati</taxon>
        <taxon>Actinomycetota</taxon>
        <taxon>Actinomycetes</taxon>
        <taxon>Kitasatosporales</taxon>
        <taxon>Streptomycetaceae</taxon>
        <taxon>Streptomyces</taxon>
        <taxon>Streptomyces rochei group</taxon>
    </lineage>
</organism>
<dbReference type="Pfam" id="PF04314">
    <property type="entry name" value="PCuAC"/>
    <property type="match status" value="1"/>
</dbReference>
<feature type="chain" id="PRO_5045588868" description="Lipoprotein" evidence="2">
    <location>
        <begin position="24"/>
        <end position="231"/>
    </location>
</feature>
<name>A0ABP6K4E4_9ACTN</name>
<evidence type="ECO:0000256" key="1">
    <source>
        <dbReference type="SAM" id="MobiDB-lite"/>
    </source>
</evidence>
<dbReference type="RefSeq" id="WP_344497858.1">
    <property type="nucleotide sequence ID" value="NZ_BAAAUD010000049.1"/>
</dbReference>
<feature type="compositionally biased region" description="Low complexity" evidence="1">
    <location>
        <begin position="178"/>
        <end position="214"/>
    </location>
</feature>
<comment type="caution">
    <text evidence="3">The sequence shown here is derived from an EMBL/GenBank/DDBJ whole genome shotgun (WGS) entry which is preliminary data.</text>
</comment>
<dbReference type="SUPFAM" id="SSF110087">
    <property type="entry name" value="DR1885-like metal-binding protein"/>
    <property type="match status" value="1"/>
</dbReference>
<feature type="compositionally biased region" description="Acidic residues" evidence="1">
    <location>
        <begin position="215"/>
        <end position="224"/>
    </location>
</feature>
<feature type="signal peptide" evidence="2">
    <location>
        <begin position="1"/>
        <end position="23"/>
    </location>
</feature>
<protein>
    <recommendedName>
        <fullName evidence="5">Lipoprotein</fullName>
    </recommendedName>
</protein>
<gene>
    <name evidence="3" type="ORF">GCM10010446_50440</name>
</gene>
<dbReference type="Proteomes" id="UP001500403">
    <property type="component" value="Unassembled WGS sequence"/>
</dbReference>
<keyword evidence="2" id="KW-0732">Signal</keyword>
<dbReference type="InterPro" id="IPR036182">
    <property type="entry name" value="PCuAC_sf"/>
</dbReference>
<dbReference type="Gene3D" id="2.60.40.1890">
    <property type="entry name" value="PCu(A)C copper chaperone"/>
    <property type="match status" value="1"/>
</dbReference>
<dbReference type="InterPro" id="IPR007410">
    <property type="entry name" value="LpqE-like"/>
</dbReference>